<organism evidence="2 3">
    <name type="scientific">Bacillus gaemokensis</name>
    <dbReference type="NCBI Taxonomy" id="574375"/>
    <lineage>
        <taxon>Bacteria</taxon>
        <taxon>Bacillati</taxon>
        <taxon>Bacillota</taxon>
        <taxon>Bacilli</taxon>
        <taxon>Bacillales</taxon>
        <taxon>Bacillaceae</taxon>
        <taxon>Bacillus</taxon>
        <taxon>Bacillus cereus group</taxon>
    </lineage>
</organism>
<sequence length="118" mass="14006">MKTTWIKYVGFLGFFGFLGFHEKGMFTMFMFFSFFTTYRKVRHDELFEQIVNKACRNAFIVTALVTTIFVFTEILFPNPTLQELDIAIIFGLLILTFCFSIYFYDKPIDEMEDAPWHS</sequence>
<dbReference type="InterPro" id="IPR019235">
    <property type="entry name" value="DUF2178_TM"/>
</dbReference>
<reference evidence="2 3" key="1">
    <citation type="submission" date="2014-06" db="EMBL/GenBank/DDBJ databases">
        <title>Draft genome sequence of Bacillus gaemokensis JCM 15801 (MCCC 1A00707).</title>
        <authorList>
            <person name="Lai Q."/>
            <person name="Liu Y."/>
            <person name="Shao Z."/>
        </authorList>
    </citation>
    <scope>NUCLEOTIDE SEQUENCE [LARGE SCALE GENOMIC DNA]</scope>
    <source>
        <strain evidence="2 3">JCM 15801</strain>
    </source>
</reference>
<dbReference type="OrthoDB" id="2936886at2"/>
<dbReference type="STRING" id="574375.AZF08_14770"/>
<gene>
    <name evidence="2" type="ORF">BAGA_10140</name>
</gene>
<keyword evidence="1" id="KW-0472">Membrane</keyword>
<feature type="transmembrane region" description="Helical" evidence="1">
    <location>
        <begin position="12"/>
        <end position="37"/>
    </location>
</feature>
<keyword evidence="1" id="KW-0812">Transmembrane</keyword>
<name>A0A073K9R4_9BACI</name>
<comment type="caution">
    <text evidence="2">The sequence shown here is derived from an EMBL/GenBank/DDBJ whole genome shotgun (WGS) entry which is preliminary data.</text>
</comment>
<evidence type="ECO:0000313" key="3">
    <source>
        <dbReference type="Proteomes" id="UP000027778"/>
    </source>
</evidence>
<dbReference type="EMBL" id="JOTM01000018">
    <property type="protein sequence ID" value="KEK23281.1"/>
    <property type="molecule type" value="Genomic_DNA"/>
</dbReference>
<keyword evidence="3" id="KW-1185">Reference proteome</keyword>
<dbReference type="Proteomes" id="UP000027778">
    <property type="component" value="Unassembled WGS sequence"/>
</dbReference>
<protein>
    <recommendedName>
        <fullName evidence="4">DUF3796 domain-containing protein</fullName>
    </recommendedName>
</protein>
<keyword evidence="1" id="KW-1133">Transmembrane helix</keyword>
<accession>A0A073K9R4</accession>
<evidence type="ECO:0008006" key="4">
    <source>
        <dbReference type="Google" id="ProtNLM"/>
    </source>
</evidence>
<proteinExistence type="predicted"/>
<dbReference type="Pfam" id="PF09946">
    <property type="entry name" value="DUF2178"/>
    <property type="match status" value="1"/>
</dbReference>
<dbReference type="AlphaFoldDB" id="A0A073K9R4"/>
<feature type="transmembrane region" description="Helical" evidence="1">
    <location>
        <begin position="84"/>
        <end position="104"/>
    </location>
</feature>
<feature type="transmembrane region" description="Helical" evidence="1">
    <location>
        <begin position="58"/>
        <end position="78"/>
    </location>
</feature>
<dbReference type="RefSeq" id="WP_033675894.1">
    <property type="nucleotide sequence ID" value="NZ_JOTM01000018.1"/>
</dbReference>
<evidence type="ECO:0000313" key="2">
    <source>
        <dbReference type="EMBL" id="KEK23281.1"/>
    </source>
</evidence>
<evidence type="ECO:0000256" key="1">
    <source>
        <dbReference type="SAM" id="Phobius"/>
    </source>
</evidence>